<feature type="chain" id="PRO_5047452288" description="Peptidase M1 membrane alanine aminopeptidase domain-containing protein" evidence="1">
    <location>
        <begin position="19"/>
        <end position="715"/>
    </location>
</feature>
<organism evidence="3 4">
    <name type="scientific">Paralabilibaculum antarcticum</name>
    <dbReference type="NCBI Taxonomy" id="2912572"/>
    <lineage>
        <taxon>Bacteria</taxon>
        <taxon>Pseudomonadati</taxon>
        <taxon>Bacteroidota</taxon>
        <taxon>Bacteroidia</taxon>
        <taxon>Marinilabiliales</taxon>
        <taxon>Marinifilaceae</taxon>
        <taxon>Paralabilibaculum</taxon>
    </lineage>
</organism>
<dbReference type="Gene3D" id="1.10.390.10">
    <property type="entry name" value="Neutral Protease Domain 2"/>
    <property type="match status" value="1"/>
</dbReference>
<dbReference type="PROSITE" id="PS51257">
    <property type="entry name" value="PROKAR_LIPOPROTEIN"/>
    <property type="match status" value="1"/>
</dbReference>
<reference evidence="3 4" key="1">
    <citation type="submission" date="2022-01" db="EMBL/GenBank/DDBJ databases">
        <title>Labilibaculum sp. nov, a marine bacterium isolated from Antarctica.</title>
        <authorList>
            <person name="Dai W."/>
        </authorList>
    </citation>
    <scope>NUCLEOTIDE SEQUENCE [LARGE SCALE GENOMIC DNA]</scope>
    <source>
        <strain evidence="3 4">DW002</strain>
    </source>
</reference>
<keyword evidence="1" id="KW-0732">Signal</keyword>
<dbReference type="InterPro" id="IPR027268">
    <property type="entry name" value="Peptidase_M4/M1_CTD_sf"/>
</dbReference>
<feature type="signal peptide" evidence="1">
    <location>
        <begin position="1"/>
        <end position="18"/>
    </location>
</feature>
<dbReference type="RefSeq" id="WP_275108281.1">
    <property type="nucleotide sequence ID" value="NZ_JAKJSC010000001.1"/>
</dbReference>
<comment type="caution">
    <text evidence="3">The sequence shown here is derived from an EMBL/GenBank/DDBJ whole genome shotgun (WGS) entry which is preliminary data.</text>
</comment>
<protein>
    <recommendedName>
        <fullName evidence="2">Peptidase M1 membrane alanine aminopeptidase domain-containing protein</fullName>
    </recommendedName>
</protein>
<dbReference type="EMBL" id="JAKJSC010000001">
    <property type="protein sequence ID" value="MDE5416943.1"/>
    <property type="molecule type" value="Genomic_DNA"/>
</dbReference>
<dbReference type="InterPro" id="IPR050344">
    <property type="entry name" value="Peptidase_M1_aminopeptidases"/>
</dbReference>
<evidence type="ECO:0000256" key="1">
    <source>
        <dbReference type="SAM" id="SignalP"/>
    </source>
</evidence>
<dbReference type="Gene3D" id="2.60.40.1730">
    <property type="entry name" value="tricorn interacting facor f3 domain"/>
    <property type="match status" value="1"/>
</dbReference>
<dbReference type="PANTHER" id="PTHR11533:SF174">
    <property type="entry name" value="PUROMYCIN-SENSITIVE AMINOPEPTIDASE-RELATED"/>
    <property type="match status" value="1"/>
</dbReference>
<dbReference type="Pfam" id="PF01433">
    <property type="entry name" value="Peptidase_M1"/>
    <property type="match status" value="1"/>
</dbReference>
<sequence length="715" mass="81754">MKNALILFSILLFSGSCANGKMKNDNLIHHKVNVRIDVEQSKIKVDNYIDLSGLNLSENEAMQFSLNKNLVIDSCNYTFEKLTSEDSKEWNAYSIKNANPNKKLFIRYAGVIADQKEKLSAPPRHGQSKETSGIVFEKGIYLSGSTAWVPRFNNIPLVTFEIKATLNKEWNVVAQGQEVSNEIINNKRQVVYESSKPTNQIYLLGNKWTKYSIKSGDVDVQAFLINADEALANKYMSATSEYLQMYEKLIGEYPYSKFALVENFWETGYGMPSFTLLGQRVIRMPWIISSSYPHELLHNYWGNSVFVDYDKGNWCEGITTYMADHLLKEMKGQGAEYRQASLQKYSSYVNAENDFPVVEFKSRTTKASSAIGYDKVVMFNHMLRVKYGEEIFLKSYADFYKTNRFKKVSFDEIKASFEKVTGDDLSDYFQQWTKRKGVPEIEVKNLTQEETNGKYKLFFTIVQTQNTAPFCFDLPISIFQKGIGKLVKKTININKQSNNFTFEFDSEIERVEFDPEFDVMRGMDSKEVAVTLSGMLGAQKCTVVLPRENPNVADYQAMANAFKMKQLRLRKQVEIVGDDELETFPSTDYVLVLGEDNKFANKAKIESKLTAGLSREVQESFENNTGSLFYIQSVEEQEIAFMASKDTKQLTRIFMKMGHYGGYSFLGFEGAEGKNTLKGMFPILDSPMIFNLNRTIDLSNYNTAEIKRSLLGEMQ</sequence>
<gene>
    <name evidence="3" type="ORF">L3049_02905</name>
</gene>
<feature type="domain" description="Peptidase M1 membrane alanine aminopeptidase" evidence="2">
    <location>
        <begin position="294"/>
        <end position="432"/>
    </location>
</feature>
<dbReference type="PANTHER" id="PTHR11533">
    <property type="entry name" value="PROTEASE M1 ZINC METALLOPROTEASE"/>
    <property type="match status" value="1"/>
</dbReference>
<keyword evidence="4" id="KW-1185">Reference proteome</keyword>
<proteinExistence type="predicted"/>
<dbReference type="InterPro" id="IPR042097">
    <property type="entry name" value="Aminopeptidase_N-like_N_sf"/>
</dbReference>
<evidence type="ECO:0000259" key="2">
    <source>
        <dbReference type="Pfam" id="PF01433"/>
    </source>
</evidence>
<name>A0ABT5VNF9_9BACT</name>
<dbReference type="SUPFAM" id="SSF55486">
    <property type="entry name" value="Metalloproteases ('zincins'), catalytic domain"/>
    <property type="match status" value="1"/>
</dbReference>
<evidence type="ECO:0000313" key="4">
    <source>
        <dbReference type="Proteomes" id="UP001528920"/>
    </source>
</evidence>
<evidence type="ECO:0000313" key="3">
    <source>
        <dbReference type="EMBL" id="MDE5416943.1"/>
    </source>
</evidence>
<accession>A0ABT5VNF9</accession>
<dbReference type="InterPro" id="IPR014782">
    <property type="entry name" value="Peptidase_M1_dom"/>
</dbReference>
<dbReference type="Proteomes" id="UP001528920">
    <property type="component" value="Unassembled WGS sequence"/>
</dbReference>